<sequence length="89" mass="10128">KCVVYEGLTDQPFGGWKVTRRRMGLNDSQPSPESQNIKRAHEASKQKYDAPKHSEDCVNQRKTVVNTGSDDFVDNTSNLKRDKIMASRM</sequence>
<dbReference type="AlphaFoldDB" id="A0A9N7R3T3"/>
<comment type="caution">
    <text evidence="2">The sequence shown here is derived from an EMBL/GenBank/DDBJ whole genome shotgun (WGS) entry which is preliminary data.</text>
</comment>
<feature type="non-terminal residue" evidence="2">
    <location>
        <position position="1"/>
    </location>
</feature>
<organism evidence="2 3">
    <name type="scientific">Striga hermonthica</name>
    <name type="common">Purple witchweed</name>
    <name type="synonym">Buchnera hermonthica</name>
    <dbReference type="NCBI Taxonomy" id="68872"/>
    <lineage>
        <taxon>Eukaryota</taxon>
        <taxon>Viridiplantae</taxon>
        <taxon>Streptophyta</taxon>
        <taxon>Embryophyta</taxon>
        <taxon>Tracheophyta</taxon>
        <taxon>Spermatophyta</taxon>
        <taxon>Magnoliopsida</taxon>
        <taxon>eudicotyledons</taxon>
        <taxon>Gunneridae</taxon>
        <taxon>Pentapetalae</taxon>
        <taxon>asterids</taxon>
        <taxon>lamiids</taxon>
        <taxon>Lamiales</taxon>
        <taxon>Orobanchaceae</taxon>
        <taxon>Buchnereae</taxon>
        <taxon>Striga</taxon>
    </lineage>
</organism>
<feature type="compositionally biased region" description="Polar residues" evidence="1">
    <location>
        <begin position="26"/>
        <end position="37"/>
    </location>
</feature>
<dbReference type="EMBL" id="CACSLK010009942">
    <property type="protein sequence ID" value="CAA0812257.1"/>
    <property type="molecule type" value="Genomic_DNA"/>
</dbReference>
<protein>
    <submittedName>
        <fullName evidence="2">Uncharacterized protein</fullName>
    </submittedName>
</protein>
<evidence type="ECO:0000313" key="2">
    <source>
        <dbReference type="EMBL" id="CAA0812257.1"/>
    </source>
</evidence>
<feature type="region of interest" description="Disordered" evidence="1">
    <location>
        <begin position="21"/>
        <end position="54"/>
    </location>
</feature>
<gene>
    <name evidence="2" type="ORF">SHERM_13004</name>
</gene>
<evidence type="ECO:0000313" key="3">
    <source>
        <dbReference type="Proteomes" id="UP001153555"/>
    </source>
</evidence>
<feature type="compositionally biased region" description="Basic and acidic residues" evidence="1">
    <location>
        <begin position="39"/>
        <end position="54"/>
    </location>
</feature>
<keyword evidence="3" id="KW-1185">Reference proteome</keyword>
<reference evidence="2" key="1">
    <citation type="submission" date="2019-12" db="EMBL/GenBank/DDBJ databases">
        <authorList>
            <person name="Scholes J."/>
        </authorList>
    </citation>
    <scope>NUCLEOTIDE SEQUENCE</scope>
</reference>
<proteinExistence type="predicted"/>
<feature type="non-terminal residue" evidence="2">
    <location>
        <position position="89"/>
    </location>
</feature>
<evidence type="ECO:0000256" key="1">
    <source>
        <dbReference type="SAM" id="MobiDB-lite"/>
    </source>
</evidence>
<accession>A0A9N7R3T3</accession>
<dbReference type="Proteomes" id="UP001153555">
    <property type="component" value="Unassembled WGS sequence"/>
</dbReference>
<name>A0A9N7R3T3_STRHE</name>